<sequence length="132" mass="13714">MLSPPTVDDAGRLGLSMTLLTGVLLALGYYGVQSVAEDGLGRAIPTPFYMLALALVFVVEMTRNPSIDARGLARAVGVTAVYGTLVILAIEGGAYLWTRPAAALDEFAGVGVLAVSLVVAVLVYVGYLSLVR</sequence>
<accession>A0ABD6CBD7</accession>
<dbReference type="Proteomes" id="UP001597119">
    <property type="component" value="Unassembled WGS sequence"/>
</dbReference>
<feature type="transmembrane region" description="Helical" evidence="1">
    <location>
        <begin position="71"/>
        <end position="90"/>
    </location>
</feature>
<evidence type="ECO:0000313" key="3">
    <source>
        <dbReference type="Proteomes" id="UP001597119"/>
    </source>
</evidence>
<name>A0ABD6CBD7_9EURY</name>
<dbReference type="EMBL" id="JBHUDJ010000004">
    <property type="protein sequence ID" value="MFD1587657.1"/>
    <property type="molecule type" value="Genomic_DNA"/>
</dbReference>
<gene>
    <name evidence="2" type="ORF">ACFR9U_11730</name>
</gene>
<keyword evidence="1" id="KW-1133">Transmembrane helix</keyword>
<proteinExistence type="predicted"/>
<evidence type="ECO:0000313" key="2">
    <source>
        <dbReference type="EMBL" id="MFD1587657.1"/>
    </source>
</evidence>
<organism evidence="2 3">
    <name type="scientific">Halorientalis brevis</name>
    <dbReference type="NCBI Taxonomy" id="1126241"/>
    <lineage>
        <taxon>Archaea</taxon>
        <taxon>Methanobacteriati</taxon>
        <taxon>Methanobacteriota</taxon>
        <taxon>Stenosarchaea group</taxon>
        <taxon>Halobacteria</taxon>
        <taxon>Halobacteriales</taxon>
        <taxon>Haloarculaceae</taxon>
        <taxon>Halorientalis</taxon>
    </lineage>
</organism>
<protein>
    <submittedName>
        <fullName evidence="2">Uncharacterized protein</fullName>
    </submittedName>
</protein>
<feature type="transmembrane region" description="Helical" evidence="1">
    <location>
        <begin position="43"/>
        <end position="59"/>
    </location>
</feature>
<dbReference type="RefSeq" id="WP_379814378.1">
    <property type="nucleotide sequence ID" value="NZ_JBHUDJ010000004.1"/>
</dbReference>
<keyword evidence="1" id="KW-0812">Transmembrane</keyword>
<reference evidence="2 3" key="1">
    <citation type="journal article" date="2019" name="Int. J. Syst. Evol. Microbiol.">
        <title>The Global Catalogue of Microorganisms (GCM) 10K type strain sequencing project: providing services to taxonomists for standard genome sequencing and annotation.</title>
        <authorList>
            <consortium name="The Broad Institute Genomics Platform"/>
            <consortium name="The Broad Institute Genome Sequencing Center for Infectious Disease"/>
            <person name="Wu L."/>
            <person name="Ma J."/>
        </authorList>
    </citation>
    <scope>NUCLEOTIDE SEQUENCE [LARGE SCALE GENOMIC DNA]</scope>
    <source>
        <strain evidence="2 3">CGMCC 1.12125</strain>
    </source>
</reference>
<feature type="transmembrane region" description="Helical" evidence="1">
    <location>
        <begin position="12"/>
        <end position="31"/>
    </location>
</feature>
<comment type="caution">
    <text evidence="2">The sequence shown here is derived from an EMBL/GenBank/DDBJ whole genome shotgun (WGS) entry which is preliminary data.</text>
</comment>
<dbReference type="AlphaFoldDB" id="A0ABD6CBD7"/>
<evidence type="ECO:0000256" key="1">
    <source>
        <dbReference type="SAM" id="Phobius"/>
    </source>
</evidence>
<keyword evidence="1" id="KW-0472">Membrane</keyword>
<keyword evidence="3" id="KW-1185">Reference proteome</keyword>
<feature type="transmembrane region" description="Helical" evidence="1">
    <location>
        <begin position="110"/>
        <end position="130"/>
    </location>
</feature>